<name>A0ABW4LR17_9BACI</name>
<dbReference type="Proteomes" id="UP001597214">
    <property type="component" value="Unassembled WGS sequence"/>
</dbReference>
<feature type="transmembrane region" description="Helical" evidence="1">
    <location>
        <begin position="48"/>
        <end position="70"/>
    </location>
</feature>
<sequence>MDGDYFSLLLVRKKIQCKKFVNTNNDSYLTLLTLIEYPSSEDMLSASFALPAIYTAMVAVLGAALVIYAIQTLQPAMNVIHEKLRNIDIKPRYKSSTEVHHIIAQTAVGALPSRRILSNIGLNVEIEENKVSLKTGFHRRLHTTSYYTAVNSIMGKVYKPSLSKAKNQQRIKASLNVIKAFLKGQNVFARF</sequence>
<dbReference type="RefSeq" id="WP_377928730.1">
    <property type="nucleotide sequence ID" value="NZ_JBHUEM010000020.1"/>
</dbReference>
<comment type="caution">
    <text evidence="2">The sequence shown here is derived from an EMBL/GenBank/DDBJ whole genome shotgun (WGS) entry which is preliminary data.</text>
</comment>
<dbReference type="EMBL" id="JBHUEM010000020">
    <property type="protein sequence ID" value="MFD1737527.1"/>
    <property type="molecule type" value="Genomic_DNA"/>
</dbReference>
<protein>
    <submittedName>
        <fullName evidence="2">AHH domain-containing protein</fullName>
    </submittedName>
</protein>
<reference evidence="3" key="1">
    <citation type="journal article" date="2019" name="Int. J. Syst. Evol. Microbiol.">
        <title>The Global Catalogue of Microorganisms (GCM) 10K type strain sequencing project: providing services to taxonomists for standard genome sequencing and annotation.</title>
        <authorList>
            <consortium name="The Broad Institute Genomics Platform"/>
            <consortium name="The Broad Institute Genome Sequencing Center for Infectious Disease"/>
            <person name="Wu L."/>
            <person name="Ma J."/>
        </authorList>
    </citation>
    <scope>NUCLEOTIDE SEQUENCE [LARGE SCALE GENOMIC DNA]</scope>
    <source>
        <strain evidence="3">CCUG 49339</strain>
    </source>
</reference>
<accession>A0ABW4LR17</accession>
<dbReference type="InterPro" id="IPR032871">
    <property type="entry name" value="AHH_dom_containing"/>
</dbReference>
<keyword evidence="1" id="KW-0472">Membrane</keyword>
<dbReference type="Pfam" id="PF14412">
    <property type="entry name" value="AHH"/>
    <property type="match status" value="1"/>
</dbReference>
<keyword evidence="1" id="KW-1133">Transmembrane helix</keyword>
<organism evidence="2 3">
    <name type="scientific">Bacillus salitolerans</name>
    <dbReference type="NCBI Taxonomy" id="1437434"/>
    <lineage>
        <taxon>Bacteria</taxon>
        <taxon>Bacillati</taxon>
        <taxon>Bacillota</taxon>
        <taxon>Bacilli</taxon>
        <taxon>Bacillales</taxon>
        <taxon>Bacillaceae</taxon>
        <taxon>Bacillus</taxon>
    </lineage>
</organism>
<evidence type="ECO:0000313" key="2">
    <source>
        <dbReference type="EMBL" id="MFD1737527.1"/>
    </source>
</evidence>
<proteinExistence type="predicted"/>
<evidence type="ECO:0000256" key="1">
    <source>
        <dbReference type="SAM" id="Phobius"/>
    </source>
</evidence>
<keyword evidence="3" id="KW-1185">Reference proteome</keyword>
<keyword evidence="1" id="KW-0812">Transmembrane</keyword>
<gene>
    <name evidence="2" type="ORF">ACFSCX_13285</name>
</gene>
<evidence type="ECO:0000313" key="3">
    <source>
        <dbReference type="Proteomes" id="UP001597214"/>
    </source>
</evidence>